<proteinExistence type="predicted"/>
<protein>
    <submittedName>
        <fullName evidence="2">Class III signal peptide-containing protein</fullName>
    </submittedName>
</protein>
<dbReference type="EMBL" id="JAGVWB010000035">
    <property type="protein sequence ID" value="MBS3058734.1"/>
    <property type="molecule type" value="Genomic_DNA"/>
</dbReference>
<comment type="caution">
    <text evidence="2">The sequence shown here is derived from an EMBL/GenBank/DDBJ whole genome shotgun (WGS) entry which is preliminary data.</text>
</comment>
<name>A0A8T4KXD8_9ARCH</name>
<dbReference type="Proteomes" id="UP000680185">
    <property type="component" value="Unassembled WGS sequence"/>
</dbReference>
<evidence type="ECO:0000313" key="2">
    <source>
        <dbReference type="EMBL" id="MBS3058734.1"/>
    </source>
</evidence>
<dbReference type="InterPro" id="IPR007166">
    <property type="entry name" value="Class3_signal_pept_motif"/>
</dbReference>
<sequence length="110" mass="11334">MFSKKGQGSLEYLLLIGGAVLVAAIVIALVISSGTGSGDVTKQRANCLNAKVQIGNANTCTPLNEINRFIQTQAGGGQVKFTHCKNAGGTFTCGVSIPPLVYCDTVVTVC</sequence>
<keyword evidence="1" id="KW-0472">Membrane</keyword>
<accession>A0A8T4KXD8</accession>
<reference evidence="2" key="1">
    <citation type="submission" date="2021-03" db="EMBL/GenBank/DDBJ databases">
        <authorList>
            <person name="Jaffe A."/>
        </authorList>
    </citation>
    <scope>NUCLEOTIDE SEQUENCE</scope>
    <source>
        <strain evidence="2">RIFCSPLOWO2_01_FULL_43_13</strain>
    </source>
</reference>
<evidence type="ECO:0000256" key="1">
    <source>
        <dbReference type="SAM" id="Phobius"/>
    </source>
</evidence>
<dbReference type="Pfam" id="PF04021">
    <property type="entry name" value="Class_IIIsignal"/>
    <property type="match status" value="1"/>
</dbReference>
<keyword evidence="1" id="KW-0812">Transmembrane</keyword>
<keyword evidence="1" id="KW-1133">Transmembrane helix</keyword>
<evidence type="ECO:0000313" key="3">
    <source>
        <dbReference type="Proteomes" id="UP000680185"/>
    </source>
</evidence>
<feature type="transmembrane region" description="Helical" evidence="1">
    <location>
        <begin position="12"/>
        <end position="31"/>
    </location>
</feature>
<organism evidence="2 3">
    <name type="scientific">Candidatus Iainarchaeum sp</name>
    <dbReference type="NCBI Taxonomy" id="3101447"/>
    <lineage>
        <taxon>Archaea</taxon>
        <taxon>Candidatus Iainarchaeota</taxon>
        <taxon>Candidatus Iainarchaeia</taxon>
        <taxon>Candidatus Iainarchaeales</taxon>
        <taxon>Candidatus Iainarchaeaceae</taxon>
        <taxon>Candidatus Iainarchaeum</taxon>
    </lineage>
</organism>
<reference evidence="2" key="2">
    <citation type="submission" date="2021-05" db="EMBL/GenBank/DDBJ databases">
        <title>Protein family content uncovers lineage relationships and bacterial pathway maintenance mechanisms in DPANN archaea.</title>
        <authorList>
            <person name="Castelle C.J."/>
            <person name="Meheust R."/>
            <person name="Jaffe A.L."/>
            <person name="Seitz K."/>
            <person name="Gong X."/>
            <person name="Baker B.J."/>
            <person name="Banfield J.F."/>
        </authorList>
    </citation>
    <scope>NUCLEOTIDE SEQUENCE</scope>
    <source>
        <strain evidence="2">RIFCSPLOWO2_01_FULL_43_13</strain>
    </source>
</reference>
<dbReference type="AlphaFoldDB" id="A0A8T4KXD8"/>
<gene>
    <name evidence="2" type="ORF">J4478_05030</name>
</gene>